<reference evidence="11 12" key="1">
    <citation type="submission" date="2016-06" db="EMBL/GenBank/DDBJ databases">
        <title>Discovery of anaerobic lithoheterotrophic haloarchaeon capable of sulfur respiration by hydrogen and formate.</title>
        <authorList>
            <person name="Sorokin D.Y."/>
            <person name="Kublanov I.V."/>
            <person name="Roman P."/>
            <person name="Sinninghe Damste J.S."/>
            <person name="Golyshin P.N."/>
            <person name="Rojo D."/>
            <person name="Ciordia S."/>
            <person name="Mena Md.C."/>
            <person name="Ferrer M."/>
            <person name="Smedile F."/>
            <person name="Messina E."/>
            <person name="La Cono V."/>
            <person name="Yakimov M.M."/>
        </authorList>
    </citation>
    <scope>NUCLEOTIDE SEQUENCE [LARGE SCALE GENOMIC DNA]</scope>
    <source>
        <strain evidence="11 12">HTSR1</strain>
    </source>
</reference>
<evidence type="ECO:0000256" key="2">
    <source>
        <dbReference type="ARBA" id="ARBA00004962"/>
    </source>
</evidence>
<gene>
    <name evidence="11" type="primary">cysK2</name>
    <name evidence="11" type="ORF">HTSR_1625</name>
</gene>
<dbReference type="NCBIfam" id="TIGR01136">
    <property type="entry name" value="cysKM"/>
    <property type="match status" value="1"/>
</dbReference>
<keyword evidence="8" id="KW-0198">Cysteine biosynthesis</keyword>
<dbReference type="GO" id="GO:0004124">
    <property type="term" value="F:cysteine synthase activity"/>
    <property type="evidence" value="ECO:0007669"/>
    <property type="project" value="UniProtKB-EC"/>
</dbReference>
<comment type="pathway">
    <text evidence="2">Amino-acid biosynthesis; L-cysteine biosynthesis; L-cysteine from L-serine: step 2/2.</text>
</comment>
<dbReference type="InterPro" id="IPR001926">
    <property type="entry name" value="TrpB-like_PALP"/>
</dbReference>
<keyword evidence="6 11" id="KW-0808">Transferase</keyword>
<dbReference type="Proteomes" id="UP000185608">
    <property type="component" value="Chromosome"/>
</dbReference>
<evidence type="ECO:0000313" key="12">
    <source>
        <dbReference type="Proteomes" id="UP000185608"/>
    </source>
</evidence>
<feature type="domain" description="Tryptophan synthase beta chain-like PALP" evidence="10">
    <location>
        <begin position="15"/>
        <end position="299"/>
    </location>
</feature>
<dbReference type="STRING" id="1873524.HSR6_1693"/>
<dbReference type="KEGG" id="halh:HTSR_1625"/>
<dbReference type="InterPro" id="IPR036052">
    <property type="entry name" value="TrpB-like_PALP_sf"/>
</dbReference>
<dbReference type="AlphaFoldDB" id="A0A1D8S614"/>
<dbReference type="InterPro" id="IPR005856">
    <property type="entry name" value="Cys_synth"/>
</dbReference>
<protein>
    <recommendedName>
        <fullName evidence="4">cysteine synthase</fullName>
        <ecNumber evidence="4">2.5.1.47</ecNumber>
    </recommendedName>
</protein>
<evidence type="ECO:0000259" key="10">
    <source>
        <dbReference type="Pfam" id="PF00291"/>
    </source>
</evidence>
<comment type="similarity">
    <text evidence="3">Belongs to the cysteine synthase/cystathionine beta-synthase family.</text>
</comment>
<dbReference type="SUPFAM" id="SSF53686">
    <property type="entry name" value="Tryptophan synthase beta subunit-like PLP-dependent enzymes"/>
    <property type="match status" value="1"/>
</dbReference>
<evidence type="ECO:0000256" key="7">
    <source>
        <dbReference type="ARBA" id="ARBA00022898"/>
    </source>
</evidence>
<sequence>MSDSEPAARIVESSTDLVGNTPLLRLDSFAPNLLAKVESFNPLSSVKDRVAVAMLEAAEEAGELEAGTTIIEPTSGNTGIGLAYAAAAKGYDLVLTMPESMSEERRTLLRALGADLELTPADGGMTGAIDRATELAEANEPAFVPQQFENPANPGVHRETTGPEIEAATDGDADVFVAGVGTGGTVTGVAQYYKEELGREDFEVVAVEPADSAVLSGEESGSHGIQGIGAGFVPDILAVDLLDEVLTVTTEEAKATTRELSQETGLLTGISGGAALHAATEVANRPEYADRTVVTILPDSGERYLSTDLFQ</sequence>
<dbReference type="InterPro" id="IPR005859">
    <property type="entry name" value="CysK"/>
</dbReference>
<dbReference type="RefSeq" id="WP_070365464.1">
    <property type="nucleotide sequence ID" value="NZ_CP016070.1"/>
</dbReference>
<evidence type="ECO:0000256" key="5">
    <source>
        <dbReference type="ARBA" id="ARBA00022605"/>
    </source>
</evidence>
<proteinExistence type="inferred from homology"/>
<comment type="cofactor">
    <cofactor evidence="1">
        <name>pyridoxal 5'-phosphate</name>
        <dbReference type="ChEBI" id="CHEBI:597326"/>
    </cofactor>
</comment>
<evidence type="ECO:0000256" key="8">
    <source>
        <dbReference type="ARBA" id="ARBA00023192"/>
    </source>
</evidence>
<keyword evidence="7" id="KW-0663">Pyridoxal phosphate</keyword>
<dbReference type="GO" id="GO:0006535">
    <property type="term" value="P:cysteine biosynthetic process from serine"/>
    <property type="evidence" value="ECO:0007669"/>
    <property type="project" value="InterPro"/>
</dbReference>
<dbReference type="InterPro" id="IPR050214">
    <property type="entry name" value="Cys_Synth/Cystath_Beta-Synth"/>
</dbReference>
<dbReference type="EC" id="2.5.1.47" evidence="4"/>
<evidence type="ECO:0000256" key="1">
    <source>
        <dbReference type="ARBA" id="ARBA00001933"/>
    </source>
</evidence>
<name>A0A1D8S614_9EURY</name>
<evidence type="ECO:0000313" key="11">
    <source>
        <dbReference type="EMBL" id="AOW80797.1"/>
    </source>
</evidence>
<dbReference type="CDD" id="cd01561">
    <property type="entry name" value="CBS_like"/>
    <property type="match status" value="1"/>
</dbReference>
<evidence type="ECO:0000256" key="9">
    <source>
        <dbReference type="ARBA" id="ARBA00047931"/>
    </source>
</evidence>
<accession>A0A1D8S614</accession>
<dbReference type="GeneID" id="29829612"/>
<dbReference type="FunFam" id="3.40.50.1100:FF:000067">
    <property type="entry name" value="Cysteine synthase"/>
    <property type="match status" value="1"/>
</dbReference>
<dbReference type="PANTHER" id="PTHR10314">
    <property type="entry name" value="CYSTATHIONINE BETA-SYNTHASE"/>
    <property type="match status" value="1"/>
</dbReference>
<dbReference type="EMBL" id="CP016070">
    <property type="protein sequence ID" value="AOW80797.1"/>
    <property type="molecule type" value="Genomic_DNA"/>
</dbReference>
<evidence type="ECO:0000256" key="3">
    <source>
        <dbReference type="ARBA" id="ARBA00007103"/>
    </source>
</evidence>
<evidence type="ECO:0000256" key="6">
    <source>
        <dbReference type="ARBA" id="ARBA00022679"/>
    </source>
</evidence>
<evidence type="ECO:0000256" key="4">
    <source>
        <dbReference type="ARBA" id="ARBA00012681"/>
    </source>
</evidence>
<dbReference type="PATRIC" id="fig|1855411.3.peg.1630"/>
<dbReference type="Pfam" id="PF00291">
    <property type="entry name" value="PALP"/>
    <property type="match status" value="1"/>
</dbReference>
<keyword evidence="5" id="KW-0028">Amino-acid biosynthesis</keyword>
<organism evidence="11 12">
    <name type="scientific">Halodesulfurarchaeum formicicum</name>
    <dbReference type="NCBI Taxonomy" id="1873524"/>
    <lineage>
        <taxon>Archaea</taxon>
        <taxon>Methanobacteriati</taxon>
        <taxon>Methanobacteriota</taxon>
        <taxon>Stenosarchaea group</taxon>
        <taxon>Halobacteria</taxon>
        <taxon>Halobacteriales</taxon>
        <taxon>Halobacteriaceae</taxon>
        <taxon>Halodesulfurarchaeum</taxon>
    </lineage>
</organism>
<dbReference type="NCBIfam" id="TIGR01139">
    <property type="entry name" value="cysK"/>
    <property type="match status" value="1"/>
</dbReference>
<dbReference type="Gene3D" id="3.40.50.1100">
    <property type="match status" value="2"/>
</dbReference>
<comment type="catalytic activity">
    <reaction evidence="9">
        <text>O-acetyl-L-serine + hydrogen sulfide = L-cysteine + acetate</text>
        <dbReference type="Rhea" id="RHEA:14829"/>
        <dbReference type="ChEBI" id="CHEBI:29919"/>
        <dbReference type="ChEBI" id="CHEBI:30089"/>
        <dbReference type="ChEBI" id="CHEBI:35235"/>
        <dbReference type="ChEBI" id="CHEBI:58340"/>
        <dbReference type="EC" id="2.5.1.47"/>
    </reaction>
</comment>
<dbReference type="GO" id="GO:0005737">
    <property type="term" value="C:cytoplasm"/>
    <property type="evidence" value="ECO:0007669"/>
    <property type="project" value="UniProtKB-ARBA"/>
</dbReference>